<protein>
    <submittedName>
        <fullName evidence="2">Uncharacterized protein</fullName>
    </submittedName>
</protein>
<dbReference type="Proteomes" id="UP000255066">
    <property type="component" value="Unassembled WGS sequence"/>
</dbReference>
<evidence type="ECO:0000313" key="2">
    <source>
        <dbReference type="EMBL" id="STX30833.1"/>
    </source>
</evidence>
<dbReference type="EMBL" id="UGNW01000001">
    <property type="protein sequence ID" value="STX30833.1"/>
    <property type="molecule type" value="Genomic_DNA"/>
</dbReference>
<dbReference type="RefSeq" id="WP_058523766.1">
    <property type="nucleotide sequence ID" value="NZ_CAAAHV010000019.1"/>
</dbReference>
<evidence type="ECO:0000313" key="4">
    <source>
        <dbReference type="Proteomes" id="UP000255066"/>
    </source>
</evidence>
<dbReference type="Proteomes" id="UP000054735">
    <property type="component" value="Unassembled WGS sequence"/>
</dbReference>
<accession>A0A378I737</accession>
<dbReference type="OrthoDB" id="5645572at2"/>
<evidence type="ECO:0000313" key="3">
    <source>
        <dbReference type="Proteomes" id="UP000054735"/>
    </source>
</evidence>
<proteinExistence type="predicted"/>
<reference evidence="1 3" key="1">
    <citation type="submission" date="2015-11" db="EMBL/GenBank/DDBJ databases">
        <title>Genomic analysis of 38 Legionella species identifies large and diverse effector repertoires.</title>
        <authorList>
            <person name="Burstein D."/>
            <person name="Amaro F."/>
            <person name="Zusman T."/>
            <person name="Lifshitz Z."/>
            <person name="Cohen O."/>
            <person name="Gilbert J.A."/>
            <person name="Pupko T."/>
            <person name="Shuman H.A."/>
            <person name="Segal G."/>
        </authorList>
    </citation>
    <scope>NUCLEOTIDE SEQUENCE [LARGE SCALE GENOMIC DNA]</scope>
    <source>
        <strain evidence="1 3">CDC#1407-AL-14</strain>
    </source>
</reference>
<name>A0A378I737_9GAMM</name>
<dbReference type="EMBL" id="LNXT01000021">
    <property type="protein sequence ID" value="KTC71559.1"/>
    <property type="molecule type" value="Genomic_DNA"/>
</dbReference>
<dbReference type="AlphaFoldDB" id="A0A378I737"/>
<sequence>MFEIQFTDNYEKEIHIKGDKELVEQLYNILDKATPIFGYTEGSSVSFHSNPPCTWAHAEFDIGLWNLKSPIGRNSVAQLFLNFIETNKIKIDERTRYILDFWIFELKMINEGKSYRSKYPVTSRELISPKKLNLVLDKCQENDYEPSFQDLFNLFENSDRMKQLGKTGQPLSPYGCETDSFAASKEARAKYDRTSYTQEQAGNLFFKLPVAGNHSLPKAIFPMDSKRLNDFN</sequence>
<gene>
    <name evidence="1" type="ORF">Lbir_1711</name>
    <name evidence="2" type="ORF">NCTC12437_00600</name>
</gene>
<keyword evidence="3" id="KW-1185">Reference proteome</keyword>
<evidence type="ECO:0000313" key="1">
    <source>
        <dbReference type="EMBL" id="KTC71559.1"/>
    </source>
</evidence>
<organism evidence="2 4">
    <name type="scientific">Legionella birminghamensis</name>
    <dbReference type="NCBI Taxonomy" id="28083"/>
    <lineage>
        <taxon>Bacteria</taxon>
        <taxon>Pseudomonadati</taxon>
        <taxon>Pseudomonadota</taxon>
        <taxon>Gammaproteobacteria</taxon>
        <taxon>Legionellales</taxon>
        <taxon>Legionellaceae</taxon>
        <taxon>Legionella</taxon>
    </lineage>
</organism>
<reference evidence="2 4" key="2">
    <citation type="submission" date="2018-06" db="EMBL/GenBank/DDBJ databases">
        <authorList>
            <consortium name="Pathogen Informatics"/>
            <person name="Doyle S."/>
        </authorList>
    </citation>
    <scope>NUCLEOTIDE SEQUENCE [LARGE SCALE GENOMIC DNA]</scope>
    <source>
        <strain evidence="2 4">NCTC12437</strain>
    </source>
</reference>